<name>A0A068NL64_FIMGI</name>
<evidence type="ECO:0000256" key="1">
    <source>
        <dbReference type="SAM" id="SignalP"/>
    </source>
</evidence>
<accession>A0A068NL64</accession>
<reference evidence="2 3" key="1">
    <citation type="journal article" date="2014" name="PLoS ONE">
        <title>The first complete genome sequence of the class fimbriimonadia in the phylum armatimonadetes.</title>
        <authorList>
            <person name="Hu Z.Y."/>
            <person name="Wang Y.Z."/>
            <person name="Im W.T."/>
            <person name="Wang S.Y."/>
            <person name="Zhao G.P."/>
            <person name="Zheng H.J."/>
            <person name="Quan Z.X."/>
        </authorList>
    </citation>
    <scope>NUCLEOTIDE SEQUENCE [LARGE SCALE GENOMIC DNA]</scope>
    <source>
        <strain evidence="2">Gsoil 348</strain>
    </source>
</reference>
<gene>
    <name evidence="2" type="ORF">OP10G_0784</name>
</gene>
<feature type="signal peptide" evidence="1">
    <location>
        <begin position="1"/>
        <end position="25"/>
    </location>
</feature>
<dbReference type="KEGG" id="fgi:OP10G_0784"/>
<keyword evidence="3" id="KW-1185">Reference proteome</keyword>
<keyword evidence="1" id="KW-0732">Signal</keyword>
<dbReference type="Proteomes" id="UP000027982">
    <property type="component" value="Chromosome"/>
</dbReference>
<dbReference type="RefSeq" id="WP_144240983.1">
    <property type="nucleotide sequence ID" value="NZ_CP007139.1"/>
</dbReference>
<evidence type="ECO:0000313" key="2">
    <source>
        <dbReference type="EMBL" id="AIE84152.1"/>
    </source>
</evidence>
<sequence length="156" mass="18508">MKNFRTALAVVVVAGAVAAPISANAQFRGGWWNEHRRVVAWHVRDLVDRTERESNSLRATFERDFDRYDLDRYNRADRAKDRIQRLDESLERLRRIADDRTPRAGREEMREVLSRARVVDEIFERNHGIHRLVRGQWARLRRDLNELARLYDLGSV</sequence>
<feature type="chain" id="PRO_5001651813" description="Periplasmic heavy metal sensor" evidence="1">
    <location>
        <begin position="26"/>
        <end position="156"/>
    </location>
</feature>
<organism evidence="2 3">
    <name type="scientific">Fimbriimonas ginsengisoli Gsoil 348</name>
    <dbReference type="NCBI Taxonomy" id="661478"/>
    <lineage>
        <taxon>Bacteria</taxon>
        <taxon>Bacillati</taxon>
        <taxon>Armatimonadota</taxon>
        <taxon>Fimbriimonadia</taxon>
        <taxon>Fimbriimonadales</taxon>
        <taxon>Fimbriimonadaceae</taxon>
        <taxon>Fimbriimonas</taxon>
    </lineage>
</organism>
<dbReference type="EMBL" id="CP007139">
    <property type="protein sequence ID" value="AIE84152.1"/>
    <property type="molecule type" value="Genomic_DNA"/>
</dbReference>
<protein>
    <recommendedName>
        <fullName evidence="4">Periplasmic heavy metal sensor</fullName>
    </recommendedName>
</protein>
<dbReference type="HOGENOM" id="CLU_1683951_0_0_0"/>
<proteinExistence type="predicted"/>
<dbReference type="AlphaFoldDB" id="A0A068NL64"/>
<evidence type="ECO:0000313" key="3">
    <source>
        <dbReference type="Proteomes" id="UP000027982"/>
    </source>
</evidence>
<evidence type="ECO:0008006" key="4">
    <source>
        <dbReference type="Google" id="ProtNLM"/>
    </source>
</evidence>